<keyword evidence="2" id="KW-1185">Reference proteome</keyword>
<protein>
    <submittedName>
        <fullName evidence="1">DUF2867 domain-containing protein</fullName>
    </submittedName>
</protein>
<reference evidence="2" key="1">
    <citation type="journal article" date="2019" name="Int. J. Syst. Evol. Microbiol.">
        <title>The Global Catalogue of Microorganisms (GCM) 10K type strain sequencing project: providing services to taxonomists for standard genome sequencing and annotation.</title>
        <authorList>
            <consortium name="The Broad Institute Genomics Platform"/>
            <consortium name="The Broad Institute Genome Sequencing Center for Infectious Disease"/>
            <person name="Wu L."/>
            <person name="Ma J."/>
        </authorList>
    </citation>
    <scope>NUCLEOTIDE SEQUENCE [LARGE SCALE GENOMIC DNA]</scope>
    <source>
        <strain evidence="2">JCM 16953</strain>
    </source>
</reference>
<proteinExistence type="predicted"/>
<accession>A0ABP7IT56</accession>
<evidence type="ECO:0000313" key="2">
    <source>
        <dbReference type="Proteomes" id="UP001501821"/>
    </source>
</evidence>
<dbReference type="EMBL" id="BAABAH010000011">
    <property type="protein sequence ID" value="GAA3825988.1"/>
    <property type="molecule type" value="Genomic_DNA"/>
</dbReference>
<evidence type="ECO:0000313" key="1">
    <source>
        <dbReference type="EMBL" id="GAA3825988.1"/>
    </source>
</evidence>
<name>A0ABP7IT56_9ACTN</name>
<gene>
    <name evidence="1" type="ORF">GCM10022242_29130</name>
</gene>
<dbReference type="Proteomes" id="UP001501821">
    <property type="component" value="Unassembled WGS sequence"/>
</dbReference>
<sequence length="161" mass="18054">MTTPERPQAVRVPIEALESASDLTGANYIDAFELTPSTPGHRTPEQIARAALEGTPILVRNGIRLIHRHVLRFDLHPTESTDHVLGWRVLKSTEQEVLLRAEGPLMEGRLLLNRRGSRTLRLVTSLRFRRPGLSRSIWTLVGPIHRLAAPRLMERAARGVA</sequence>
<organism evidence="1 2">
    <name type="scientific">Nocardioides panacisoli</name>
    <dbReference type="NCBI Taxonomy" id="627624"/>
    <lineage>
        <taxon>Bacteria</taxon>
        <taxon>Bacillati</taxon>
        <taxon>Actinomycetota</taxon>
        <taxon>Actinomycetes</taxon>
        <taxon>Propionibacteriales</taxon>
        <taxon>Nocardioidaceae</taxon>
        <taxon>Nocardioides</taxon>
    </lineage>
</organism>
<comment type="caution">
    <text evidence="1">The sequence shown here is derived from an EMBL/GenBank/DDBJ whole genome shotgun (WGS) entry which is preliminary data.</text>
</comment>